<dbReference type="InterPro" id="IPR036388">
    <property type="entry name" value="WH-like_DNA-bd_sf"/>
</dbReference>
<dbReference type="RefSeq" id="WP_134083196.1">
    <property type="nucleotide sequence ID" value="NZ_SOQX01000003.1"/>
</dbReference>
<dbReference type="Proteomes" id="UP000294914">
    <property type="component" value="Unassembled WGS sequence"/>
</dbReference>
<dbReference type="InterPro" id="IPR000847">
    <property type="entry name" value="LysR_HTH_N"/>
</dbReference>
<sequence length="305" mass="34223">MEYQELPDINGWATLRAIVEQGGVSAAAAALNIGQPAVTKRLRALEASYGTRLMERVSGRLRLTPAGEKVYLLAVQTLDRQRALYEEFQNLHLGQNTLALEVTFSIGEHLLPDLLFQFADHYPDYKIDSRMAYGRDIQSHLVTGHTDLALMENAPDHPDVLVQKWADDELWLVCGASHPLAGTDWLPIERLTELPYVLREKHASSREELEQALSGIGIEKLNVTLEVGSTDTIVEMLARGKHVSFLPRFAVADKVLRGDLYHVKITGFRILRTLWIARNRAKLDHPVAEAFVDLLRNMTVSQPGM</sequence>
<dbReference type="PANTHER" id="PTHR30126">
    <property type="entry name" value="HTH-TYPE TRANSCRIPTIONAL REGULATOR"/>
    <property type="match status" value="1"/>
</dbReference>
<keyword evidence="4" id="KW-0804">Transcription</keyword>
<keyword evidence="2" id="KW-0805">Transcription regulation</keyword>
<dbReference type="Gene3D" id="3.40.190.290">
    <property type="match status" value="1"/>
</dbReference>
<dbReference type="GO" id="GO:0003700">
    <property type="term" value="F:DNA-binding transcription factor activity"/>
    <property type="evidence" value="ECO:0007669"/>
    <property type="project" value="InterPro"/>
</dbReference>
<proteinExistence type="inferred from homology"/>
<dbReference type="OrthoDB" id="9808620at2"/>
<evidence type="ECO:0000256" key="3">
    <source>
        <dbReference type="ARBA" id="ARBA00023125"/>
    </source>
</evidence>
<protein>
    <submittedName>
        <fullName evidence="6">LysR family transcriptional regulator</fullName>
    </submittedName>
</protein>
<accession>A0A4V3H451</accession>
<evidence type="ECO:0000256" key="4">
    <source>
        <dbReference type="ARBA" id="ARBA00023163"/>
    </source>
</evidence>
<gene>
    <name evidence="6" type="ORF">EDC23_1636</name>
</gene>
<dbReference type="InterPro" id="IPR005119">
    <property type="entry name" value="LysR_subst-bd"/>
</dbReference>
<dbReference type="EMBL" id="SOQX01000003">
    <property type="protein sequence ID" value="TDY01745.1"/>
    <property type="molecule type" value="Genomic_DNA"/>
</dbReference>
<evidence type="ECO:0000259" key="5">
    <source>
        <dbReference type="PROSITE" id="PS50931"/>
    </source>
</evidence>
<dbReference type="Gene3D" id="1.10.10.10">
    <property type="entry name" value="Winged helix-like DNA-binding domain superfamily/Winged helix DNA-binding domain"/>
    <property type="match status" value="1"/>
</dbReference>
<dbReference type="SUPFAM" id="SSF53850">
    <property type="entry name" value="Periplasmic binding protein-like II"/>
    <property type="match status" value="1"/>
</dbReference>
<name>A0A4V3H451_9GAMM</name>
<organism evidence="6 7">
    <name type="scientific">Thiohalophilus thiocyanatoxydans</name>
    <dbReference type="NCBI Taxonomy" id="381308"/>
    <lineage>
        <taxon>Bacteria</taxon>
        <taxon>Pseudomonadati</taxon>
        <taxon>Pseudomonadota</taxon>
        <taxon>Gammaproteobacteria</taxon>
        <taxon>Thiohalomonadales</taxon>
        <taxon>Thiohalophilaceae</taxon>
        <taxon>Thiohalophilus</taxon>
    </lineage>
</organism>
<dbReference type="Pfam" id="PF00126">
    <property type="entry name" value="HTH_1"/>
    <property type="match status" value="1"/>
</dbReference>
<keyword evidence="7" id="KW-1185">Reference proteome</keyword>
<dbReference type="PANTHER" id="PTHR30126:SF78">
    <property type="entry name" value="HTH LYSR-TYPE DOMAIN-CONTAINING PROTEIN"/>
    <property type="match status" value="1"/>
</dbReference>
<dbReference type="PROSITE" id="PS50931">
    <property type="entry name" value="HTH_LYSR"/>
    <property type="match status" value="1"/>
</dbReference>
<keyword evidence="3" id="KW-0238">DNA-binding</keyword>
<dbReference type="PRINTS" id="PR00039">
    <property type="entry name" value="HTHLYSR"/>
</dbReference>
<dbReference type="SUPFAM" id="SSF46785">
    <property type="entry name" value="Winged helix' DNA-binding domain"/>
    <property type="match status" value="1"/>
</dbReference>
<evidence type="ECO:0000256" key="1">
    <source>
        <dbReference type="ARBA" id="ARBA00009437"/>
    </source>
</evidence>
<dbReference type="Pfam" id="PF03466">
    <property type="entry name" value="LysR_substrate"/>
    <property type="match status" value="1"/>
</dbReference>
<evidence type="ECO:0000256" key="2">
    <source>
        <dbReference type="ARBA" id="ARBA00023015"/>
    </source>
</evidence>
<evidence type="ECO:0000313" key="7">
    <source>
        <dbReference type="Proteomes" id="UP000294914"/>
    </source>
</evidence>
<dbReference type="AlphaFoldDB" id="A0A4V3H451"/>
<comment type="similarity">
    <text evidence="1">Belongs to the LysR transcriptional regulatory family.</text>
</comment>
<reference evidence="6 7" key="1">
    <citation type="submission" date="2019-03" db="EMBL/GenBank/DDBJ databases">
        <title>Genomic Encyclopedia of Type Strains, Phase IV (KMG-IV): sequencing the most valuable type-strain genomes for metagenomic binning, comparative biology and taxonomic classification.</title>
        <authorList>
            <person name="Goeker M."/>
        </authorList>
    </citation>
    <scope>NUCLEOTIDE SEQUENCE [LARGE SCALE GENOMIC DNA]</scope>
    <source>
        <strain evidence="6 7">DSM 16326</strain>
    </source>
</reference>
<evidence type="ECO:0000313" key="6">
    <source>
        <dbReference type="EMBL" id="TDY01745.1"/>
    </source>
</evidence>
<dbReference type="GO" id="GO:0000976">
    <property type="term" value="F:transcription cis-regulatory region binding"/>
    <property type="evidence" value="ECO:0007669"/>
    <property type="project" value="TreeGrafter"/>
</dbReference>
<comment type="caution">
    <text evidence="6">The sequence shown here is derived from an EMBL/GenBank/DDBJ whole genome shotgun (WGS) entry which is preliminary data.</text>
</comment>
<dbReference type="InterPro" id="IPR036390">
    <property type="entry name" value="WH_DNA-bd_sf"/>
</dbReference>
<feature type="domain" description="HTH lysR-type" evidence="5">
    <location>
        <begin position="7"/>
        <end position="64"/>
    </location>
</feature>